<proteinExistence type="predicted"/>
<evidence type="ECO:0008006" key="3">
    <source>
        <dbReference type="Google" id="ProtNLM"/>
    </source>
</evidence>
<evidence type="ECO:0000313" key="1">
    <source>
        <dbReference type="EMBL" id="MCQ8179704.1"/>
    </source>
</evidence>
<dbReference type="Gene3D" id="3.40.50.300">
    <property type="entry name" value="P-loop containing nucleotide triphosphate hydrolases"/>
    <property type="match status" value="1"/>
</dbReference>
<reference evidence="1 2" key="1">
    <citation type="submission" date="2022-07" db="EMBL/GenBank/DDBJ databases">
        <title>Methylomonas rivi sp. nov., Methylomonas rosea sp. nov., Methylomonas aureus sp. nov. and Methylomonas subterranea sp. nov., four novel methanotrophs isolated from a freshwater creek and the deep terrestrial subsurface.</title>
        <authorList>
            <person name="Abin C."/>
            <person name="Sankaranarayanan K."/>
            <person name="Garner C."/>
            <person name="Sindelar R."/>
            <person name="Kotary K."/>
            <person name="Garner R."/>
            <person name="Barclay S."/>
            <person name="Lawson P."/>
            <person name="Krumholz L."/>
        </authorList>
    </citation>
    <scope>NUCLEOTIDE SEQUENCE [LARGE SCALE GENOMIC DNA]</scope>
    <source>
        <strain evidence="1 2">SURF-1</strain>
    </source>
</reference>
<organism evidence="1 2">
    <name type="scientific">Methylomonas aurea</name>
    <dbReference type="NCBI Taxonomy" id="2952224"/>
    <lineage>
        <taxon>Bacteria</taxon>
        <taxon>Pseudomonadati</taxon>
        <taxon>Pseudomonadota</taxon>
        <taxon>Gammaproteobacteria</taxon>
        <taxon>Methylococcales</taxon>
        <taxon>Methylococcaceae</taxon>
        <taxon>Methylomonas</taxon>
    </lineage>
</organism>
<evidence type="ECO:0000313" key="2">
    <source>
        <dbReference type="Proteomes" id="UP001524569"/>
    </source>
</evidence>
<accession>A0ABT1UD83</accession>
<keyword evidence="2" id="KW-1185">Reference proteome</keyword>
<dbReference type="EMBL" id="JANIBM010000001">
    <property type="protein sequence ID" value="MCQ8179704.1"/>
    <property type="molecule type" value="Genomic_DNA"/>
</dbReference>
<dbReference type="RefSeq" id="WP_256609083.1">
    <property type="nucleotide sequence ID" value="NZ_JANIBM010000001.1"/>
</dbReference>
<name>A0ABT1UD83_9GAMM</name>
<dbReference type="Proteomes" id="UP001524569">
    <property type="component" value="Unassembled WGS sequence"/>
</dbReference>
<comment type="caution">
    <text evidence="1">The sequence shown here is derived from an EMBL/GenBank/DDBJ whole genome shotgun (WGS) entry which is preliminary data.</text>
</comment>
<gene>
    <name evidence="1" type="ORF">NP603_01165</name>
</gene>
<sequence>MPNTSSCFPWPRYWFPEGNSNIVFVQSGYLALPPREHSHYYQALPKQLAELTQIPVLILLGGPGYGKSHALADERKRLEKEHLEDLVIFEDLRTFVPGSEQRLLDSDVFKLVEQGRRLWILLDSFDECTLPAPGEWLISNFINKIKYPERVFVRITCRPSHWPERLEKAFSERWGSVAESPVASWRLCPLRQADIRTAANLSQIDAEGFLNTVAERNVKQLAALPVTLQFMLGLFKENRLPKLRTEIFEQGLELLCEDSPERQINGVKSQIPASERFRIATKIALGYILQGCNSVWLGSRVQCPIGMFDAKQVACKEVGQEISDEAVKETLELTGIFARIDGKHFQFASRTFAEFLAAWYIAKSPVPTSQKLKVLLHPDSQRLIPDLHETAAWLAALDADFRIWLVNHEPEAALEADFATLQQVDLPLLVDGLLRLAVEEQRPAYSKQRLAKLNYFGLESKLSGVIGNSSIPFAGRSLAIRIANACELKALGAELAKIALDDLEEVELRELAIACMAHMSNEAKKLLIPLAQSANNLSLKGLWLALLGPSLMGAEAFFRQISPSFLETACLELRYHVYEDAFLDQLDAKGLLAGLKWIVQHVPISHDQFTSNKLKSRLLAKAFDHLNEEGMVEALVCAIKTLRYHHDSLFDGLERNHPQNFFDSLVNRRLVLVELIKQVDASEVWKFASLNCFREEDCSWLFDQLDRTSLETERHVIAEIVGYLIRCYEARFAIEQVLLRAGMEVANPDPILAERLAWLISPMDLTSEDTIRFKTQYLENKALMARLDEPRQAPSLLNPPEFYIETNLVACESGDFKRWVSLIASLALNEDGSQVFEHDPDSLPGWQIANSELRSRIAEVAIDYLERSKPPEDEILLQNSRTWAQAAGGLAIAIVADTENLQRLSNENLSRWCLVVVTHFFGAETQKRIFRKLRSIVPEAFDIAVLKRADHEVKQGSLHVIDSCEEVWHPSFLQQLASTRLTHSDWPFYCQLRLAELLIRNKVEGVIERLIDWLTTEPDLSNRSKVANTLFLNALTQTWPTLQKLLTNEADLAQEVILGVADNVWRTTSVYSKLDVDQLGWLYERIRQLFPPSEDPPTPNGVFKPYPRLEVVQFRDSIIGWLVGLATPAAINQLDRICKAYPDSSWLVRAKADACKNLWRQERTTLSFAQSIRLLSDANASVVRNSFELMNVVEEALQRFAHEAQHGSPPLVTFLWDEKHGKQSKPISEQRLSDFLKFYLEREWRGGRIIINREVEIKNWRDFGIGERTDLFIQAISPDRNFYQPPPCVVIEVKPDNKAKPEKDIPDQLVGKYLDGESRTCGIYLVGWFGQSRSSISEFSEKAKQCVLKNTDEKMNVKSIVLNLCHPLATTDYPPCLAPIT</sequence>
<protein>
    <recommendedName>
        <fullName evidence="3">NACHT domain-containing protein</fullName>
    </recommendedName>
</protein>
<dbReference type="InterPro" id="IPR027417">
    <property type="entry name" value="P-loop_NTPase"/>
</dbReference>